<protein>
    <recommendedName>
        <fullName evidence="2">Aminotransferase-like plant mobile domain-containing protein</fullName>
    </recommendedName>
</protein>
<dbReference type="InterPro" id="IPR019557">
    <property type="entry name" value="AminoTfrase-like_pln_mobile"/>
</dbReference>
<dbReference type="EnsemblPlants" id="HORVU.MOREX.r3.1HG0015330.1">
    <property type="protein sequence ID" value="HORVU.MOREX.r3.1HG0015330.1"/>
    <property type="gene ID" value="HORVU.MOREX.r3.1HG0015330"/>
</dbReference>
<organism evidence="3 4">
    <name type="scientific">Hordeum vulgare subsp. vulgare</name>
    <name type="common">Domesticated barley</name>
    <dbReference type="NCBI Taxonomy" id="112509"/>
    <lineage>
        <taxon>Eukaryota</taxon>
        <taxon>Viridiplantae</taxon>
        <taxon>Streptophyta</taxon>
        <taxon>Embryophyta</taxon>
        <taxon>Tracheophyta</taxon>
        <taxon>Spermatophyta</taxon>
        <taxon>Magnoliopsida</taxon>
        <taxon>Liliopsida</taxon>
        <taxon>Poales</taxon>
        <taxon>Poaceae</taxon>
        <taxon>BOP clade</taxon>
        <taxon>Pooideae</taxon>
        <taxon>Triticodae</taxon>
        <taxon>Triticeae</taxon>
        <taxon>Hordeinae</taxon>
        <taxon>Hordeum</taxon>
    </lineage>
</organism>
<accession>A0A8I6WPQ9</accession>
<reference evidence="3" key="2">
    <citation type="submission" date="2020-10" db="EMBL/GenBank/DDBJ databases">
        <authorList>
            <person name="Scholz U."/>
            <person name="Mascher M."/>
            <person name="Fiebig A."/>
        </authorList>
    </citation>
    <scope>NUCLEOTIDE SEQUENCE [LARGE SCALE GENOMIC DNA]</scope>
    <source>
        <strain evidence="3">cv. Morex</strain>
    </source>
</reference>
<dbReference type="Gramene" id="HORVU.MOREX.r3.1HG0015330.1">
    <property type="protein sequence ID" value="HORVU.MOREX.r3.1HG0015330.1"/>
    <property type="gene ID" value="HORVU.MOREX.r3.1HG0015330"/>
</dbReference>
<feature type="compositionally biased region" description="Basic and acidic residues" evidence="1">
    <location>
        <begin position="476"/>
        <end position="498"/>
    </location>
</feature>
<dbReference type="Pfam" id="PF10536">
    <property type="entry name" value="PMD"/>
    <property type="match status" value="1"/>
</dbReference>
<dbReference type="GO" id="GO:0010073">
    <property type="term" value="P:meristem maintenance"/>
    <property type="evidence" value="ECO:0007669"/>
    <property type="project" value="InterPro"/>
</dbReference>
<feature type="domain" description="Aminotransferase-like plant mobile" evidence="2">
    <location>
        <begin position="12"/>
        <end position="371"/>
    </location>
</feature>
<reference evidence="3" key="3">
    <citation type="submission" date="2022-01" db="UniProtKB">
        <authorList>
            <consortium name="EnsemblPlants"/>
        </authorList>
    </citation>
    <scope>IDENTIFICATION</scope>
    <source>
        <strain evidence="3">subsp. vulgare</strain>
    </source>
</reference>
<feature type="region of interest" description="Disordered" evidence="1">
    <location>
        <begin position="447"/>
        <end position="507"/>
    </location>
</feature>
<keyword evidence="4" id="KW-1185">Reference proteome</keyword>
<sequence length="507" mass="58681">MMDLYGCRFPFDYPLLSSLADKWQRTNTFHLPVGEMTITLEDVEKIFGLPLDGDAVADNEVNNWNNWKIRLLERFSTAERKVDAPPFVSFKDEKCIPLSWLAERFSKETVNIYLEAYLVWLFGSAMFANHCSKVQTWILPCAFLLANSPIGSIPKFSWGSVVLATTYRGLSNVCTSKAKSHILTGCPMLVQLWSYERFKVGCPRPKGDVRYHRNEDDETDGPTLGSKWLSKLTWVKNTRRSYPEFVRAWDAIHDLEVTWVLDLVRPETFSLCTRDSELWLTKTSLVCDVITEEYCPHRVMRQFGLYQSSPLPLSNKISSMPKYSRKGNTNIDKILREVSKWARAWKNARMEKIDEHRQHYAEAFQIYKKWFLSNTRAYLVSKEEGDPIGSNMYPMHRDRSRRACVDILTEVISHMDYYKNEPEITVQEFKTVFDYLSKKCKMAIDHDAMPTPAPIPQLRATDSDTSEHLEGEDDRDQFHTPERDSGTSDHLEGEDKKAIGMGRRSGQ</sequence>
<evidence type="ECO:0000313" key="3">
    <source>
        <dbReference type="EnsemblPlants" id="HORVU.MOREX.r3.1HG0015330.1"/>
    </source>
</evidence>
<dbReference type="PANTHER" id="PTHR46033:SF29">
    <property type="entry name" value="OS09G0391400 PROTEIN"/>
    <property type="match status" value="1"/>
</dbReference>
<dbReference type="Proteomes" id="UP000011116">
    <property type="component" value="Chromosome 1H"/>
</dbReference>
<evidence type="ECO:0000313" key="4">
    <source>
        <dbReference type="Proteomes" id="UP000011116"/>
    </source>
</evidence>
<dbReference type="AlphaFoldDB" id="A0A8I6WPQ9"/>
<proteinExistence type="predicted"/>
<dbReference type="InterPro" id="IPR044824">
    <property type="entry name" value="MAIN-like"/>
</dbReference>
<evidence type="ECO:0000259" key="2">
    <source>
        <dbReference type="Pfam" id="PF10536"/>
    </source>
</evidence>
<name>A0A8I6WPQ9_HORVV</name>
<reference evidence="4" key="1">
    <citation type="journal article" date="2012" name="Nature">
        <title>A physical, genetic and functional sequence assembly of the barley genome.</title>
        <authorList>
            <consortium name="The International Barley Genome Sequencing Consortium"/>
            <person name="Mayer K.F."/>
            <person name="Waugh R."/>
            <person name="Brown J.W."/>
            <person name="Schulman A."/>
            <person name="Langridge P."/>
            <person name="Platzer M."/>
            <person name="Fincher G.B."/>
            <person name="Muehlbauer G.J."/>
            <person name="Sato K."/>
            <person name="Close T.J."/>
            <person name="Wise R.P."/>
            <person name="Stein N."/>
        </authorList>
    </citation>
    <scope>NUCLEOTIDE SEQUENCE [LARGE SCALE GENOMIC DNA]</scope>
    <source>
        <strain evidence="4">cv. Morex</strain>
    </source>
</reference>
<dbReference type="PANTHER" id="PTHR46033">
    <property type="entry name" value="PROTEIN MAIN-LIKE 2"/>
    <property type="match status" value="1"/>
</dbReference>
<evidence type="ECO:0000256" key="1">
    <source>
        <dbReference type="SAM" id="MobiDB-lite"/>
    </source>
</evidence>